<dbReference type="VEuPathDB" id="VectorBase:HLOH_060443"/>
<accession>A0A9J6H267</accession>
<dbReference type="Proteomes" id="UP000821853">
    <property type="component" value="Chromosome 8"/>
</dbReference>
<gene>
    <name evidence="2" type="ORF">HPB48_020247</name>
</gene>
<dbReference type="AlphaFoldDB" id="A0A9J6H267"/>
<dbReference type="EMBL" id="JABSTR010000010">
    <property type="protein sequence ID" value="KAH9380799.1"/>
    <property type="molecule type" value="Genomic_DNA"/>
</dbReference>
<sequence length="232" mass="25960">MAVQPPPAQQPSDQQAMPNGRTTSSRRQEVIDTRHETLHEALTQLAAATVTRDEAEEDILRSNPTKNIVIISMPTMTNAEKYNSIRKLRVGDAIYETVAYTVPPEDTVKGVIHRIPSYNTAEDITRSAREFSAPRKITETDLKVDKGTLRTQRRKGRRVAPVPFLACQTRVTDRMHRQQEADIAPGPSLGSNLQVAGKDESPAPELEAPKQTETMQPRRPWQDLEAKSTTTR</sequence>
<evidence type="ECO:0000313" key="3">
    <source>
        <dbReference type="Proteomes" id="UP000821853"/>
    </source>
</evidence>
<comment type="caution">
    <text evidence="2">The sequence shown here is derived from an EMBL/GenBank/DDBJ whole genome shotgun (WGS) entry which is preliminary data.</text>
</comment>
<evidence type="ECO:0000256" key="1">
    <source>
        <dbReference type="SAM" id="MobiDB-lite"/>
    </source>
</evidence>
<protein>
    <submittedName>
        <fullName evidence="2">Uncharacterized protein</fullName>
    </submittedName>
</protein>
<reference evidence="2 3" key="1">
    <citation type="journal article" date="2020" name="Cell">
        <title>Large-Scale Comparative Analyses of Tick Genomes Elucidate Their Genetic Diversity and Vector Capacities.</title>
        <authorList>
            <consortium name="Tick Genome and Microbiome Consortium (TIGMIC)"/>
            <person name="Jia N."/>
            <person name="Wang J."/>
            <person name="Shi W."/>
            <person name="Du L."/>
            <person name="Sun Y."/>
            <person name="Zhan W."/>
            <person name="Jiang J.F."/>
            <person name="Wang Q."/>
            <person name="Zhang B."/>
            <person name="Ji P."/>
            <person name="Bell-Sakyi L."/>
            <person name="Cui X.M."/>
            <person name="Yuan T.T."/>
            <person name="Jiang B.G."/>
            <person name="Yang W.F."/>
            <person name="Lam T.T."/>
            <person name="Chang Q.C."/>
            <person name="Ding S.J."/>
            <person name="Wang X.J."/>
            <person name="Zhu J.G."/>
            <person name="Ruan X.D."/>
            <person name="Zhao L."/>
            <person name="Wei J.T."/>
            <person name="Ye R.Z."/>
            <person name="Que T.C."/>
            <person name="Du C.H."/>
            <person name="Zhou Y.H."/>
            <person name="Cheng J.X."/>
            <person name="Dai P.F."/>
            <person name="Guo W.B."/>
            <person name="Han X.H."/>
            <person name="Huang E.J."/>
            <person name="Li L.F."/>
            <person name="Wei W."/>
            <person name="Gao Y.C."/>
            <person name="Liu J.Z."/>
            <person name="Shao H.Z."/>
            <person name="Wang X."/>
            <person name="Wang C.C."/>
            <person name="Yang T.C."/>
            <person name="Huo Q.B."/>
            <person name="Li W."/>
            <person name="Chen H.Y."/>
            <person name="Chen S.E."/>
            <person name="Zhou L.G."/>
            <person name="Ni X.B."/>
            <person name="Tian J.H."/>
            <person name="Sheng Y."/>
            <person name="Liu T."/>
            <person name="Pan Y.S."/>
            <person name="Xia L.Y."/>
            <person name="Li J."/>
            <person name="Zhao F."/>
            <person name="Cao W.C."/>
        </authorList>
    </citation>
    <scope>NUCLEOTIDE SEQUENCE [LARGE SCALE GENOMIC DNA]</scope>
    <source>
        <strain evidence="2">HaeL-2018</strain>
    </source>
</reference>
<feature type="region of interest" description="Disordered" evidence="1">
    <location>
        <begin position="173"/>
        <end position="232"/>
    </location>
</feature>
<organism evidence="2 3">
    <name type="scientific">Haemaphysalis longicornis</name>
    <name type="common">Bush tick</name>
    <dbReference type="NCBI Taxonomy" id="44386"/>
    <lineage>
        <taxon>Eukaryota</taxon>
        <taxon>Metazoa</taxon>
        <taxon>Ecdysozoa</taxon>
        <taxon>Arthropoda</taxon>
        <taxon>Chelicerata</taxon>
        <taxon>Arachnida</taxon>
        <taxon>Acari</taxon>
        <taxon>Parasitiformes</taxon>
        <taxon>Ixodida</taxon>
        <taxon>Ixodoidea</taxon>
        <taxon>Ixodidae</taxon>
        <taxon>Haemaphysalinae</taxon>
        <taxon>Haemaphysalis</taxon>
    </lineage>
</organism>
<proteinExistence type="predicted"/>
<keyword evidence="3" id="KW-1185">Reference proteome</keyword>
<evidence type="ECO:0000313" key="2">
    <source>
        <dbReference type="EMBL" id="KAH9380799.1"/>
    </source>
</evidence>
<name>A0A9J6H267_HAELO</name>
<feature type="region of interest" description="Disordered" evidence="1">
    <location>
        <begin position="1"/>
        <end position="29"/>
    </location>
</feature>